<keyword evidence="2" id="KW-1185">Reference proteome</keyword>
<evidence type="ECO:0000313" key="2">
    <source>
        <dbReference type="Proteomes" id="UP000198670"/>
    </source>
</evidence>
<dbReference type="STRING" id="1477437.SAMN05444682_10161"/>
<protein>
    <submittedName>
        <fullName evidence="1">Uncharacterized protein</fullName>
    </submittedName>
</protein>
<organism evidence="1 2">
    <name type="scientific">Parapedobacter indicus</name>
    <dbReference type="NCBI Taxonomy" id="1477437"/>
    <lineage>
        <taxon>Bacteria</taxon>
        <taxon>Pseudomonadati</taxon>
        <taxon>Bacteroidota</taxon>
        <taxon>Sphingobacteriia</taxon>
        <taxon>Sphingobacteriales</taxon>
        <taxon>Sphingobacteriaceae</taxon>
        <taxon>Parapedobacter</taxon>
    </lineage>
</organism>
<gene>
    <name evidence="1" type="ORF">SAMN05444682_10161</name>
</gene>
<dbReference type="OrthoDB" id="1231056at2"/>
<name>A0A1I3CJL4_9SPHI</name>
<dbReference type="Proteomes" id="UP000198670">
    <property type="component" value="Unassembled WGS sequence"/>
</dbReference>
<dbReference type="EMBL" id="FOQO01000001">
    <property type="protein sequence ID" value="SFH74618.1"/>
    <property type="molecule type" value="Genomic_DNA"/>
</dbReference>
<accession>A0A1I3CJL4</accession>
<dbReference type="AlphaFoldDB" id="A0A1I3CJL4"/>
<sequence>MANQSKLEALTRFFEAIDGLRDQGIVINQKDFTGQLGEWLVEVILNGKRATNACQGGWDVDVNGCRVQVKTHAKDDTNRTAWTSLANPSSEIADELIIIVFTKTYKLKAFYRVPWDQAVSLIRTTTARKNDREIIRHKIHWKDIVMYSQDIGMLPKQDIISFFKL</sequence>
<dbReference type="RefSeq" id="WP_090622380.1">
    <property type="nucleotide sequence ID" value="NZ_FOQO01000001.1"/>
</dbReference>
<reference evidence="1 2" key="1">
    <citation type="submission" date="2016-10" db="EMBL/GenBank/DDBJ databases">
        <authorList>
            <person name="de Groot N.N."/>
        </authorList>
    </citation>
    <scope>NUCLEOTIDE SEQUENCE [LARGE SCALE GENOMIC DNA]</scope>
    <source>
        <strain evidence="1 2">RK1</strain>
    </source>
</reference>
<evidence type="ECO:0000313" key="1">
    <source>
        <dbReference type="EMBL" id="SFH74618.1"/>
    </source>
</evidence>
<proteinExistence type="predicted"/>